<evidence type="ECO:0000256" key="4">
    <source>
        <dbReference type="ARBA" id="ARBA00023242"/>
    </source>
</evidence>
<proteinExistence type="predicted"/>
<dbReference type="Pfam" id="PF08295">
    <property type="entry name" value="Sin3_corepress"/>
    <property type="match status" value="1"/>
</dbReference>
<evidence type="ECO:0000313" key="9">
    <source>
        <dbReference type="EnsemblFungi" id="MVLG_02203T0"/>
    </source>
</evidence>
<protein>
    <recommendedName>
        <fullName evidence="7">Histone deacetylase interacting domain-containing protein</fullName>
    </recommendedName>
</protein>
<dbReference type="InterPro" id="IPR036600">
    <property type="entry name" value="PAH_sf"/>
</dbReference>
<organism evidence="8">
    <name type="scientific">Microbotryum lychnidis-dioicae (strain p1A1 Lamole / MvSl-1064)</name>
    <name type="common">Anther smut fungus</name>
    <dbReference type="NCBI Taxonomy" id="683840"/>
    <lineage>
        <taxon>Eukaryota</taxon>
        <taxon>Fungi</taxon>
        <taxon>Dikarya</taxon>
        <taxon>Basidiomycota</taxon>
        <taxon>Pucciniomycotina</taxon>
        <taxon>Microbotryomycetes</taxon>
        <taxon>Microbotryales</taxon>
        <taxon>Microbotryaceae</taxon>
        <taxon>Microbotryum</taxon>
    </lineage>
</organism>
<feature type="region of interest" description="Disordered" evidence="6">
    <location>
        <begin position="167"/>
        <end position="287"/>
    </location>
</feature>
<evidence type="ECO:0000313" key="10">
    <source>
        <dbReference type="Proteomes" id="UP000017200"/>
    </source>
</evidence>
<evidence type="ECO:0000256" key="3">
    <source>
        <dbReference type="ARBA" id="ARBA00022737"/>
    </source>
</evidence>
<name>U5H4G3_USTV1</name>
<feature type="compositionally biased region" description="Low complexity" evidence="6">
    <location>
        <begin position="929"/>
        <end position="946"/>
    </location>
</feature>
<dbReference type="FunCoup" id="U5H4G3">
    <property type="interactions" value="616"/>
</dbReference>
<feature type="compositionally biased region" description="Polar residues" evidence="6">
    <location>
        <begin position="431"/>
        <end position="452"/>
    </location>
</feature>
<dbReference type="FunFam" id="1.20.1160.11:FF:000003">
    <property type="entry name" value="Paired amphipathic helix SIN3-like protein"/>
    <property type="match status" value="1"/>
</dbReference>
<evidence type="ECO:0000256" key="5">
    <source>
        <dbReference type="PROSITE-ProRule" id="PRU00810"/>
    </source>
</evidence>
<dbReference type="InterPro" id="IPR013194">
    <property type="entry name" value="HDAC_interact_dom"/>
</dbReference>
<reference evidence="8" key="2">
    <citation type="submission" date="2010-11" db="EMBL/GenBank/DDBJ databases">
        <authorList>
            <consortium name="The Broad Institute Genome Sequencing Platform"/>
            <person name="Earl A."/>
            <person name="Ward D."/>
            <person name="Feldgarden M."/>
            <person name="Gevers D."/>
            <person name="Butler R."/>
            <person name="Young S.K."/>
            <person name="Zeng Q."/>
            <person name="Gargeya S."/>
            <person name="Fitzgerald M."/>
            <person name="Haas B."/>
            <person name="Abouelleil A."/>
            <person name="Alvarado L."/>
            <person name="Arachchi H.M."/>
            <person name="Berlin A."/>
            <person name="Brown A."/>
            <person name="Chapman S.B."/>
            <person name="Chen Z."/>
            <person name="Dunbar C."/>
            <person name="Freedman E."/>
            <person name="Gearin G."/>
            <person name="Gellesch M."/>
            <person name="Goldberg J."/>
            <person name="Griggs A."/>
            <person name="Gujja S."/>
            <person name="Heilman E."/>
            <person name="Heiman D."/>
            <person name="Howarth C."/>
            <person name="Larson L."/>
            <person name="Lui A."/>
            <person name="MacDonald P.J.P."/>
            <person name="Mehta T."/>
            <person name="Montmayeur A."/>
            <person name="Murphy C."/>
            <person name="Neiman D."/>
            <person name="Pearson M."/>
            <person name="Priest M."/>
            <person name="Roberts A."/>
            <person name="Saif S."/>
            <person name="Shea T."/>
            <person name="Shenoy N."/>
            <person name="Sisk P."/>
            <person name="Stolte C."/>
            <person name="Sykes S."/>
            <person name="White J."/>
            <person name="Yandava C."/>
            <person name="Wortman J."/>
            <person name="Nusbaum C."/>
            <person name="Birren B."/>
        </authorList>
    </citation>
    <scope>NUCLEOTIDE SEQUENCE</scope>
    <source>
        <strain evidence="8">P1A1 Lamole</strain>
    </source>
</reference>
<dbReference type="SUPFAM" id="SSF47762">
    <property type="entry name" value="PAH2 domain"/>
    <property type="match status" value="3"/>
</dbReference>
<dbReference type="InParanoid" id="U5H4G3"/>
<feature type="compositionally biased region" description="Polar residues" evidence="6">
    <location>
        <begin position="226"/>
        <end position="238"/>
    </location>
</feature>
<feature type="region of interest" description="Disordered" evidence="6">
    <location>
        <begin position="35"/>
        <end position="88"/>
    </location>
</feature>
<dbReference type="STRING" id="683840.U5H4G3"/>
<dbReference type="GO" id="GO:0033698">
    <property type="term" value="C:Rpd3L complex"/>
    <property type="evidence" value="ECO:0007669"/>
    <property type="project" value="UniProtKB-ARBA"/>
</dbReference>
<dbReference type="EMBL" id="AEIJ01000218">
    <property type="status" value="NOT_ANNOTATED_CDS"/>
    <property type="molecule type" value="Genomic_DNA"/>
</dbReference>
<dbReference type="Pfam" id="PF02671">
    <property type="entry name" value="PAH"/>
    <property type="match status" value="3"/>
</dbReference>
<feature type="compositionally biased region" description="Low complexity" evidence="6">
    <location>
        <begin position="44"/>
        <end position="84"/>
    </location>
</feature>
<evidence type="ECO:0000256" key="1">
    <source>
        <dbReference type="ARBA" id="ARBA00004123"/>
    </source>
</evidence>
<feature type="compositionally biased region" description="Low complexity" evidence="6">
    <location>
        <begin position="251"/>
        <end position="287"/>
    </location>
</feature>
<feature type="region of interest" description="Disordered" evidence="6">
    <location>
        <begin position="850"/>
        <end position="947"/>
    </location>
</feature>
<dbReference type="InterPro" id="IPR031693">
    <property type="entry name" value="Sin3_C"/>
</dbReference>
<evidence type="ECO:0000259" key="7">
    <source>
        <dbReference type="SMART" id="SM00761"/>
    </source>
</evidence>
<sequence>MSNYAPGGGGGGIGAAAPAGVEAGGSTPSAVAPGAGAGAGAGGASTASATTTTSRAPAAAAAPTGASNNVGPAANAGPNSAAGPNAPPFRPLNVKDALRQAEVYDRFLTIMKEFKSQGIDTPGVIERVSTLFRGHPALIQGFNTFLPPGYRIECSVSSQNEGGMTITVTTPMGSTTRTQVPANASASATANPSTASAPTSRSTLPLARSPLATSTTASKDVAHLSQPAQPASTGQTPSMGRKDVKSEVQAPNGPSGSAISGGPPLPNSAPAVAAPPTASAPAPADAAAKPPMEFNHAINYVNKIKNRFVREPDTYKAFLEILQTYQKEGRAIQDVYAQVTILFRSAPDLLDEFKQFLPDTSAEAGAQPQVGQPVPGPRGLTAVAGQKRPATTTSKGAAEPTSAKKAKTGKNKAAPEKAGKRKTELKDPTRKSSGVDGTTNTEADSSMGTYTHPSHPAPYGQSYPVAGYGTQPQATYHEFLKLLNLYTQDIIDLTALVSRAFLFIGQDALLWREFRDIVGWTDGKPIGDTGGRIEVVDGIRIIENVPTVDGPQRARADDGKLWESYGPSYRKLPPNEISLNCSGRDALCWEVLNDEWVSQPSWASDEGFAVKRQNPYEEAMHKSEEERHEYDYYIEANLRTIALLEPIATRIAIMEADERATFRLKPGLGNQSKSIYQRVIKKVYGKVAGSEVIQALHENPCVAVPIVLARLKQKDEEWKRALREWNRVWRENDAKNYWRSLDHQSISLKANDKRLLTLRHLVTEIETVKRQQRQRASGSNRPWTMPSYQLQYELVDRGAMFDTMRLVFSYLDRTSAISNSEKDKVETFMRQVLPLLFALSPSEFSLMTMPVGRGAGDDDSESLEGASEAGTSGLDDVTEVTSSIGGSVTGHSRRAGRKMGSDLRKKALKNAVGPARTSGREPGRRSKVSSPAPSSRGASPAPTPAAGETDQVMADALPTVSGLASMVTPEVEAEAGIPEVNVIDSSREQSADVASPQLGGDDVITVGETVSADMSREPSASNPLPDATDSPELVIPVEDKPRGVDVRKQWNVFANSNLYGLVRVFQVIYSRLVLLKTSATVVAVPPPREPITEKSVPSLSLSLTMAPPEQFAAPSPTGSAYYQRALALCEALFDGQIDQMAFEEKLRHMFATQGYMLATIDRLIHNLVRLATASLGDGKTQDLVELIEQDRSHSDRSTPQQQMFYRAQAESALGNDENLYRIDWVPSLRRLRFQLLGKDVLTTEDMAAADQEWKTYMEQYVLADRTPGLNTEPETPFLTRNLRKTATSGSTAIPASVTAHSGLQSKICMRSYRIFYVAHTEDLLLRRPSSAPDSTQLRASRSAAFEDWLEKKKEVLGEKAKLKDEQKAQALAKKASLAEAEAAKVAAITAAAPTTTKVEETPLNTETTVVAAAPEAMKEPEPVTATIAETATPAPSEATTSTTTTAATAIPDEDFKMADA</sequence>
<dbReference type="InterPro" id="IPR039774">
    <property type="entry name" value="Sin3-like"/>
</dbReference>
<feature type="domain" description="Histone deacetylase interacting" evidence="7">
    <location>
        <begin position="561"/>
        <end position="661"/>
    </location>
</feature>
<reference evidence="9" key="4">
    <citation type="submission" date="2015-06" db="UniProtKB">
        <authorList>
            <consortium name="EnsemblFungi"/>
        </authorList>
    </citation>
    <scope>IDENTIFICATION</scope>
</reference>
<dbReference type="OMA" id="MCEEVIK"/>
<reference evidence="10" key="1">
    <citation type="submission" date="2010-11" db="EMBL/GenBank/DDBJ databases">
        <title>The genome sequence of Microbotryum violaceum strain p1A1 Lamole.</title>
        <authorList>
            <person name="Cuomo C."/>
            <person name="Perlin M."/>
            <person name="Young S.K."/>
            <person name="Zeng Q."/>
            <person name="Gargeya S."/>
            <person name="Alvarado L."/>
            <person name="Berlin A."/>
            <person name="Chapman S.B."/>
            <person name="Chen Z."/>
            <person name="Freedman E."/>
            <person name="Gellesch M."/>
            <person name="Goldberg J."/>
            <person name="Griggs A."/>
            <person name="Gujja S."/>
            <person name="Heilman E."/>
            <person name="Heiman D."/>
            <person name="Howarth C."/>
            <person name="Mehta T."/>
            <person name="Neiman D."/>
            <person name="Pearson M."/>
            <person name="Roberts A."/>
            <person name="Saif S."/>
            <person name="Shea T."/>
            <person name="Shenoy N."/>
            <person name="Sisk P."/>
            <person name="Stolte C."/>
            <person name="Sykes S."/>
            <person name="White J."/>
            <person name="Yandava C."/>
            <person name="Haas B."/>
            <person name="Nusbaum C."/>
            <person name="Birren B."/>
        </authorList>
    </citation>
    <scope>NUCLEOTIDE SEQUENCE [LARGE SCALE GENOMIC DNA]</scope>
    <source>
        <strain evidence="10">p1A1 Lamole</strain>
    </source>
</reference>
<dbReference type="PROSITE" id="PS51477">
    <property type="entry name" value="PAH"/>
    <property type="match status" value="2"/>
</dbReference>
<keyword evidence="2" id="KW-0678">Repressor</keyword>
<dbReference type="SMART" id="SM00761">
    <property type="entry name" value="HDAC_interact"/>
    <property type="match status" value="1"/>
</dbReference>
<accession>U5H4G3</accession>
<feature type="compositionally biased region" description="Polar residues" evidence="6">
    <location>
        <begin position="167"/>
        <end position="180"/>
    </location>
</feature>
<feature type="compositionally biased region" description="Polar residues" evidence="6">
    <location>
        <begin position="879"/>
        <end position="890"/>
    </location>
</feature>
<dbReference type="InterPro" id="IPR003822">
    <property type="entry name" value="PAH"/>
</dbReference>
<dbReference type="PANTHER" id="PTHR12346:SF0">
    <property type="entry name" value="SIN3A, ISOFORM G"/>
    <property type="match status" value="1"/>
</dbReference>
<comment type="subcellular location">
    <subcellularLocation>
        <location evidence="1 5">Nucleus</location>
    </subcellularLocation>
</comment>
<reference evidence="8 10" key="3">
    <citation type="journal article" date="2015" name="BMC Genomics">
        <title>Sex and parasites: genomic and transcriptomic analysis of Microbotryum lychnidis-dioicae, the biotrophic and plant-castrating anther smut fungus.</title>
        <authorList>
            <person name="Perlin M.H."/>
            <person name="Amselem J."/>
            <person name="Fontanillas E."/>
            <person name="Toh S.S."/>
            <person name="Chen Z."/>
            <person name="Goldberg J."/>
            <person name="Duplessis S."/>
            <person name="Henrissat B."/>
            <person name="Young S."/>
            <person name="Zeng Q."/>
            <person name="Aguileta G."/>
            <person name="Petit E."/>
            <person name="Badouin H."/>
            <person name="Andrews J."/>
            <person name="Razeeq D."/>
            <person name="Gabaldon T."/>
            <person name="Quesneville H."/>
            <person name="Giraud T."/>
            <person name="Hood M.E."/>
            <person name="Schultz D.J."/>
            <person name="Cuomo C.A."/>
        </authorList>
    </citation>
    <scope>NUCLEOTIDE SEQUENCE [LARGE SCALE GENOMIC DNA]</scope>
    <source>
        <strain evidence="8">P1A1 Lamole</strain>
        <strain evidence="10">p1A1 Lamole</strain>
    </source>
</reference>
<feature type="region of interest" description="Disordered" evidence="6">
    <location>
        <begin position="1428"/>
        <end position="1460"/>
    </location>
</feature>
<evidence type="ECO:0000313" key="8">
    <source>
        <dbReference type="EMBL" id="KDE07532.1"/>
    </source>
</evidence>
<evidence type="ECO:0000256" key="6">
    <source>
        <dbReference type="SAM" id="MobiDB-lite"/>
    </source>
</evidence>
<evidence type="ECO:0000256" key="2">
    <source>
        <dbReference type="ARBA" id="ARBA00022491"/>
    </source>
</evidence>
<dbReference type="Pfam" id="PF16879">
    <property type="entry name" value="Sin3a_C"/>
    <property type="match status" value="1"/>
</dbReference>
<feature type="region of interest" description="Disordered" evidence="6">
    <location>
        <begin position="980"/>
        <end position="1032"/>
    </location>
</feature>
<keyword evidence="3" id="KW-0677">Repeat</keyword>
<feature type="compositionally biased region" description="Basic and acidic residues" evidence="6">
    <location>
        <begin position="413"/>
        <end position="430"/>
    </location>
</feature>
<feature type="compositionally biased region" description="Low complexity" evidence="6">
    <location>
        <begin position="364"/>
        <end position="373"/>
    </location>
</feature>
<dbReference type="OrthoDB" id="10265969at2759"/>
<gene>
    <name evidence="8" type="ORF">MVLG_02203</name>
</gene>
<dbReference type="GO" id="GO:0000122">
    <property type="term" value="P:negative regulation of transcription by RNA polymerase II"/>
    <property type="evidence" value="ECO:0007669"/>
    <property type="project" value="TreeGrafter"/>
</dbReference>
<dbReference type="GO" id="GO:0010628">
    <property type="term" value="P:positive regulation of gene expression"/>
    <property type="evidence" value="ECO:0007669"/>
    <property type="project" value="UniProtKB-ARBA"/>
</dbReference>
<dbReference type="PANTHER" id="PTHR12346">
    <property type="entry name" value="SIN3B-RELATED"/>
    <property type="match status" value="1"/>
</dbReference>
<dbReference type="EMBL" id="GL541658">
    <property type="protein sequence ID" value="KDE07532.1"/>
    <property type="molecule type" value="Genomic_DNA"/>
</dbReference>
<dbReference type="Gene3D" id="1.20.1160.11">
    <property type="entry name" value="Paired amphipathic helix"/>
    <property type="match status" value="3"/>
</dbReference>
<dbReference type="GO" id="GO:0003714">
    <property type="term" value="F:transcription corepressor activity"/>
    <property type="evidence" value="ECO:0007669"/>
    <property type="project" value="InterPro"/>
</dbReference>
<dbReference type="EnsemblFungi" id="MVLG_02203T0">
    <property type="protein sequence ID" value="MVLG_02203T0"/>
    <property type="gene ID" value="MVLG_02203"/>
</dbReference>
<keyword evidence="10" id="KW-1185">Reference proteome</keyword>
<keyword evidence="4 5" id="KW-0539">Nucleus</keyword>
<dbReference type="Proteomes" id="UP000017200">
    <property type="component" value="Unassembled WGS sequence"/>
</dbReference>
<feature type="compositionally biased region" description="Low complexity" evidence="6">
    <location>
        <begin position="181"/>
        <end position="200"/>
    </location>
</feature>
<dbReference type="HOGENOM" id="CLU_001360_2_4_1"/>
<feature type="compositionally biased region" description="Low complexity" evidence="6">
    <location>
        <begin position="1428"/>
        <end position="1450"/>
    </location>
</feature>
<dbReference type="FunFam" id="1.20.1160.11:FF:000001">
    <property type="entry name" value="Paired amphipathic helix protein Sin3"/>
    <property type="match status" value="1"/>
</dbReference>
<feature type="region of interest" description="Disordered" evidence="6">
    <location>
        <begin position="364"/>
        <end position="458"/>
    </location>
</feature>